<evidence type="ECO:0000256" key="16">
    <source>
        <dbReference type="ARBA" id="ARBA00036634"/>
    </source>
</evidence>
<dbReference type="GO" id="GO:0005219">
    <property type="term" value="F:ryanodine-sensitive calcium-release channel activity"/>
    <property type="evidence" value="ECO:0007669"/>
    <property type="project" value="InterPro"/>
</dbReference>
<dbReference type="PROSITE" id="PS50222">
    <property type="entry name" value="EF_HAND_2"/>
    <property type="match status" value="1"/>
</dbReference>
<evidence type="ECO:0000256" key="9">
    <source>
        <dbReference type="ARBA" id="ARBA00022951"/>
    </source>
</evidence>
<dbReference type="InterPro" id="IPR013320">
    <property type="entry name" value="ConA-like_dom_sf"/>
</dbReference>
<keyword evidence="10 18" id="KW-1133">Transmembrane helix</keyword>
<keyword evidence="6" id="KW-0677">Repeat</keyword>
<keyword evidence="4" id="KW-0107">Calcium channel</keyword>
<dbReference type="InterPro" id="IPR014821">
    <property type="entry name" value="Ins145_P3_rcpt"/>
</dbReference>
<feature type="domain" description="MIR" evidence="21">
    <location>
        <begin position="281"/>
        <end position="339"/>
    </location>
</feature>
<evidence type="ECO:0000256" key="18">
    <source>
        <dbReference type="SAM" id="Phobius"/>
    </source>
</evidence>
<dbReference type="Gene3D" id="2.60.120.920">
    <property type="match status" value="3"/>
</dbReference>
<dbReference type="GeneTree" id="ENSGT00940000155507"/>
<dbReference type="Pfam" id="PF02815">
    <property type="entry name" value="MIR"/>
    <property type="match status" value="1"/>
</dbReference>
<feature type="domain" description="MIR" evidence="21">
    <location>
        <begin position="106"/>
        <end position="161"/>
    </location>
</feature>
<dbReference type="Gene3D" id="2.80.10.50">
    <property type="match status" value="2"/>
</dbReference>
<feature type="transmembrane region" description="Helical" evidence="18">
    <location>
        <begin position="4671"/>
        <end position="4694"/>
    </location>
</feature>
<protein>
    <submittedName>
        <fullName evidence="22">Ryanodine receptor 3</fullName>
    </submittedName>
</protein>
<evidence type="ECO:0000256" key="6">
    <source>
        <dbReference type="ARBA" id="ARBA00022737"/>
    </source>
</evidence>
<dbReference type="Pfam" id="PF02026">
    <property type="entry name" value="RyR"/>
    <property type="match status" value="4"/>
</dbReference>
<comment type="subcellular location">
    <subcellularLocation>
        <location evidence="1">Sarcoplasmic reticulum membrane</location>
        <topology evidence="1">Multi-pass membrane protein</topology>
    </subcellularLocation>
</comment>
<feature type="domain" description="EF-hand" evidence="20">
    <location>
        <begin position="3846"/>
        <end position="3874"/>
    </location>
</feature>
<dbReference type="Ensembl" id="ENSMODT00000061207.1">
    <property type="protein sequence ID" value="ENSMODP00000051583.1"/>
    <property type="gene ID" value="ENSMODG00000001626.4"/>
</dbReference>
<dbReference type="InterPro" id="IPR000699">
    <property type="entry name" value="RIH_dom"/>
</dbReference>
<dbReference type="SUPFAM" id="SSF47473">
    <property type="entry name" value="EF-hand"/>
    <property type="match status" value="1"/>
</dbReference>
<keyword evidence="13" id="KW-0675">Receptor</keyword>
<feature type="region of interest" description="Disordered" evidence="17">
    <location>
        <begin position="4208"/>
        <end position="4301"/>
    </location>
</feature>
<keyword evidence="2" id="KW-0813">Transport</keyword>
<name>A0A5F8GVB6_MONDO</name>
<keyword evidence="8" id="KW-0112">Calmodulin-binding</keyword>
<evidence type="ECO:0000256" key="2">
    <source>
        <dbReference type="ARBA" id="ARBA00022448"/>
    </source>
</evidence>
<comment type="catalytic activity">
    <reaction evidence="16">
        <text>Ca(2+)(in) = Ca(2+)(out)</text>
        <dbReference type="Rhea" id="RHEA:29671"/>
        <dbReference type="ChEBI" id="CHEBI:29108"/>
    </reaction>
</comment>
<evidence type="ECO:0000256" key="8">
    <source>
        <dbReference type="ARBA" id="ARBA00022860"/>
    </source>
</evidence>
<evidence type="ECO:0000256" key="12">
    <source>
        <dbReference type="ARBA" id="ARBA00023136"/>
    </source>
</evidence>
<dbReference type="Pfam" id="PF01365">
    <property type="entry name" value="RYDR_ITPR"/>
    <property type="match status" value="2"/>
</dbReference>
<dbReference type="InterPro" id="IPR048581">
    <property type="entry name" value="RYDR_Jsol"/>
</dbReference>
<dbReference type="SMART" id="SM00472">
    <property type="entry name" value="MIR"/>
    <property type="match status" value="4"/>
</dbReference>
<feature type="transmembrane region" description="Helical" evidence="18">
    <location>
        <begin position="4530"/>
        <end position="4548"/>
    </location>
</feature>
<dbReference type="InterPro" id="IPR035910">
    <property type="entry name" value="RyR/IP3R_RIH_dom_sf"/>
</dbReference>
<dbReference type="Pfam" id="PF08709">
    <property type="entry name" value="Ins145_P3_rec"/>
    <property type="match status" value="1"/>
</dbReference>
<dbReference type="InterPro" id="IPR035764">
    <property type="entry name" value="SPRY2_RyR"/>
</dbReference>
<dbReference type="SUPFAM" id="SSF100909">
    <property type="entry name" value="IP3 receptor type 1 binding core, domain 2"/>
    <property type="match status" value="2"/>
</dbReference>
<dbReference type="InterPro" id="IPR043136">
    <property type="entry name" value="B30.2/SPRY_sf"/>
</dbReference>
<feature type="compositionally biased region" description="Acidic residues" evidence="17">
    <location>
        <begin position="3476"/>
        <end position="3485"/>
    </location>
</feature>
<feature type="region of interest" description="Disordered" evidence="17">
    <location>
        <begin position="3505"/>
        <end position="3530"/>
    </location>
</feature>
<evidence type="ECO:0000313" key="22">
    <source>
        <dbReference type="Ensembl" id="ENSMODP00000051583.1"/>
    </source>
</evidence>
<evidence type="ECO:0000256" key="5">
    <source>
        <dbReference type="ARBA" id="ARBA00022692"/>
    </source>
</evidence>
<feature type="compositionally biased region" description="Basic and acidic residues" evidence="17">
    <location>
        <begin position="3520"/>
        <end position="3530"/>
    </location>
</feature>
<dbReference type="SUPFAM" id="SSF82109">
    <property type="entry name" value="MIR domain"/>
    <property type="match status" value="2"/>
</dbReference>
<dbReference type="CDD" id="cd12879">
    <property type="entry name" value="SPRY3_RyR"/>
    <property type="match status" value="1"/>
</dbReference>
<evidence type="ECO:0000256" key="3">
    <source>
        <dbReference type="ARBA" id="ARBA00022568"/>
    </source>
</evidence>
<sequence>EPISELMGNDEIIKLENIEKKMKEDEVVLQCVANIHKEQRKFCLAAEGLGNRLCFLEPTSEAKYVPPDLCICNFVLEQSLSVRALQEMLANTGENANEGVAQGGGHRTLLYGHAILLRHSFSRMYLTCLTTSRSQTDKLAFDVGLQEHATGEACWWTIHPASKQRSEGEKVRIGDDLILVSVSSERYLHLSISNGNIQVDASFMQTLWNVHPTCSGSSIEEGYLLGGHVVRFFHGHDECLTTQSTDQNDSQHRRIFYETGGAGSRARSLWRVEPLRISWSGSNIRWGQAFRLRHITTGQYLALTEDQGLILQDRGKSDTKSTAFCFRASKEIKEKLDSSHKRDIEGMGIAEIKYGDSICFVQHVASGLWMTYKAQDAKTSRLGPLKRKVILHQEGHMDDGLTLQRCQHEESQAARIIRNTTSLFSQFISGNNRTAAPITLPIEEVLQTLKDLITYFQPPEEEMQHEDKQNKLRSLKNRQNLFKEEGMLALVLNCIDRLNVYNSVAHFTGFAREESGTAWKEILNLLYQLLAALIRGNRNNCAQFSNNLDWLISKLDRLESSSGILEVLHCILIESPEALNLISEGHIKSIISLLDKHGRNHKVLDVLCSLCLCNGVAVRANQNLICDNLLPRRDLLLQTRLINDVTSIRPNIFLGVAEGSAQYRRWYFELIIDQVDPFLTAEPTHLRVGWASSPGYAPYPGGGEGWGGNGVGDDLYSYGFDGLHLWSGRIPRAVASVNQHLLKSDDVVSCCLDLGVPSISFRINGQPVQGMFENFSTDGLFFPVVSFSAGIKVRFLLGGRHGEFKFLPPSGYAPCYEALLPKEKMILESVKEYKRDTEGIRDLLGTTRFLSQASFIPCPIDTSQIVLPPHLEKIRDRLAENIHELWGMNKIELGWTFGKIRDDNKRQHPCLVEFSKLPETEKNYNLQMSTETLKTLLALGCHIVHINLAAEEDLKKAKLPKNYMMSNGYKPSPLDLSDVKLLPPQEILVDKLAENAHNVWAKDRIKQGWTYGIQQDLKNKRNPRLVPYALLDERTKKSNRDSLREAVRTFIGYGYNVEPSDQELADQTMEKVSVDKIRFFRVEQSYAVKSGKWYFEFEVVTGGDMRVGWARPGCRPDIELGADNQAFVFEGSKGSGYFGRNWQSGDVVGCMINLDDASMIFTLNGELLITNKGSELAFADYEIENGFVPICSLGLSQIGRMNLGMDASTFKYYTMCGLQEGFEPFAVNMNRDVAMWFSKRLPTFVNVPKDHTHIEVTRIDGTIDAPPCLKVTHKTFGTQNSSADMIYCRLSMPQCYYSVRIFAGQDPSYTWIGWVTPDYHLYSEKFDLNKNCTVTVTLGDERGRVHESVKRSNCYMIWGGDIIANSQRSSRSNVDLEIGCLIDLATGMISFSANGKELDTCYQVEPNTKVFPAVFLQPTSTSLVQFELGKLKNAMPLSAAIFKSEEKNLVPQCPPRLDVQTIQPVLWSRMPNSFLKIEMERVSERHGWMVQCLEPLQMMALHIPEENRCVDILELCEQEDLMRFHYHTLKLYSAVCALGNNRVAYALCSHVDLSQLFYTIDNQYLPGLLRCGFYDLLISIHLAHAKEGKLMMKNEFIIPITNTTRKIRLYPDESKRHGLPGVGLSTCLKPGFNFSTPCFIVTSEERQKLSPEIPLEILKTKALSMLTEAVQCSGAHIRDPVGGSVEFQFVPVLKLIGTLLVMGVFDNDDVRQILLLIDPTVFGEHKDEAQESTEKEVTHVEEKAVEAGEKSSKNTQAPVRGLLQTRLPESVKLQMCELLNYFCDCELQHRVEAIVAFGDIYVSKLQANQKFRYNELMQALNMSAALTAKKTREFRSPPQEQINMLLNFQMGENCPCPEEIREELYDFHDDLLIHCGIPLEEEEEEEEDISWTGKLRALIYKIKGPPKPEKEQPMEEEEKCPTTLKELISQTMVCWAQEDQIQNPELVRIMFNLLRRQYDSIGELLQAMRKTYTISHASVEDTINLLAALGQIRSLLSVRMGKEEELLMINGLGDIMNNKVFYQHPNLMRVLGMHETVMEVMVNVLGGEKSQIAFPKMVASCCRFLCYFCRISRQNQKAMFEHLSYLLENSSVGLASPAMRGSTPLDVAASSVMDNNELALGLEEPDLEKVVTYLAGCGLQSCPMLLARGYPDIGWNPIEGERYLSFLRFAVFVNSESVEENASVVVKLLIRRPECFGPALRGEGGNVNGIALEEIVHMGNSIMSFYSALIDLLGRCAPEMHLIQTGKGEAIRIRSILRSLVPTEDLVGIISIALKLPTLNKDGSVNEPDMAANFCPDHKAPMVLFLDRVYGIEDQTFLLHLLEVGFLPDLRASASLDTVSLSTTEAALALNRYLCSAVLPLLTRHAPLFAGTEHYTSLIDSTLQTIYRLSKGRSLTKAQRDTIEECLLAICNHLRPSMLQQLLRRLVFDVPLLNEYCKMPLKLLTNHYEQCWKYYCLPSGWGSYGLAVEEELHLTEKLFWGIFDSLSHKKYDAELFRMALPCLSAIAGALPPDYLDTRITATLEKQTSVDAEGNFDPKPINTINYSLPEKLEYVVTKYAEHSHDKWACDKSQNGWKYGISLDENVKTHPLIRPFKTLTEKEKEIYRWPARESLKTMLAVGWTVERTRESEAIIQQRENEKLRSISQTSQGNSYNPAPLDLSNVVLSREVQGMVEVVAENYHNIWAKKKKMELESKGGGSHPLLVPYDTLTAKEKFRDREKSQELFKFLQVNGIVVSRDLKDMELDTSSMEKRFAYKFLKKILKYVDSAQEFIAHLEAIVSSGKTEKSPHDQEIKFFAKVLLPLVDQYFTNHCLYFLSSPLKPLSSSGYASNKEKEMVASLFCKLAALVRHRISLFGSDSTTMVSCLHILAQTLDTRTVMKSGSELVKAGLRAFFENAAEDLEKTSENLKLGKFTHSRTQIKGVSQNINYTTVALLPILTSIYEHVAQHQFGVDLLLSDVQISCYHILCSLYSLGTGKNIYVERQRPALGECLASLAAAMPVAFLEPSLNCYNSLSVFNTKTPRERSILGMPDTVEEMCLDIPQLEGLMKEIYDLAESGARYTEMPHVIEVILPMLCNYLSYWWEQGPENLPPSAGPCCTLVTSEHLSIILGNILKIINNNLGIDEASWMKRIAVYAQPIISKARSDLLKSHFIPTLEKLKKKAVKIVLEEEQLKADSKGDTQEAELLILDEFAVLCRDLYAFYPMLIRYVDNNRSNWLKNPDADSDELFRMVAEVFILWCKSHNFKREEQNFVIQNEINNLAFLTGDSKSKMSKAMQVKSGGQDQERKKTKRRGDLYSIQTSLIVAALKKMLPIGLNMCTPGDQELISLAKIRYGYRDTDEEVKDHLRNNLHLQEKSDDPAVKWQLNLYKDVLKNEEPCDPEKTVERVQRISAAVFHLEQVEQPLRSKKAVWHKLLSKQRKRAVVACFRMAPLYNLPRHRSINLFLHGYQRFWIETEEYSFEEKLVQDLAKPPKVEEEEEEDAENQPDPLHQIILHFSRNALTERRSSCQSGEEEEEEEKEKTFEEKEMEKQKTLYQQARLHDRGAAEMVLQMISASKGEMGPMVVETLKLGIAILNGGNPGVQQKMLDYLKEKKDAGFFQSLSGLMQSCSVLDLNAFERQNKAEGLGMVTEEGTLIVRERGEKVLQNHEFTCDLFRFLQLLCEGHNSDFQNFLRTQMGNTTTVNIIISTVDYLLRLQESISDFYWYYSGKDIIDESGQRNFSKALAVTKQIFNSLTEYIQGPCIGNQQSLAHSRLWDAVVGFLHVFANMQMKLSQDSSQIELLKELLDLLQDMVVMLLSLLEGNVVNGTIGKQMVDTLVESSTNVEMILKFFDMFLKLKDLTNSDAFKEYDPDGKGIISKKEFQKAMEGQKQYPQSEIEFLLSCAEADENDMFNYVDFVDRFHEPAKDIGFNVAVLLTNLSEHMPNDSRLQCLLDPAESVLNYFEPYLGRIEIMGGAKKIERVYFEISESSRTQWEKPQVKESKRQFIFDVVNEGGEQEKMELFVNFCEDTIFEMQLASQISESDSAERLEEEEDEEEFSCVVEAEEDEEENKSLESASAFATACVSIKKNVASFLKMVSLRNLRKQYRKVKKMTVKELVKVFFSFFWMFFVGLFQLFFTVVWGIFQILWNTVFGGGLVEGAKNIRVTKILGDMPDPTQFGIHDDVLEAERAEVTEQNVTAELVHFVKGEKGEADIMSDLFGLHTKKEGNTKHGPDPGLGDLSEIIGNDGPLTLESTVQKKRKAQAAEMKRESEREGKMESEKADMEDGEKQDKIKEEEQQEENLDGERTKKKRRHGQREERPEAFMANFFKGLEIYQTKMLHYLARNFYNLRFLALFVAFAINFILLFYKVTEEPFEDDAENSNLWTPFKEEEEEEEGMVFFVLQESTGYMAPTLRALAIIHTIISFVCVVGYYCLKVPLVVFKREKEIARKLEFDGLYITGQPSEDDIKGQWDRLVINTPSFPSNYWDKFVKRKVINKYGDLYGAERIAELLGLDKNALDFSPVEQTEPEEASLVSWLSSIDMKYHIWKLGVVFTDNSFLYLAWYTTMSILGHYNNFFFAAHLLDIAMGFKTLRTILSSVTHNGKQLVLTVGLLAVVVYLYTVVAFNFFRKFYNKSEDEDEPDMKCDDMMTCYLFHMYVGVRAGGGIGDEIEDPAGDPYEIYRIVFDITFFFFVIVILLAIIQGLIIDAFGELRDQQEQVREDMETKCFICGIGNDYFDTTPHGFETHTLQEHNLANYLFFLMYLINKDETEHTGQESYVWKMYQERCWDFFPAGDCFRKQYEDQLG</sequence>
<dbReference type="FunFam" id="1.10.490.160:FF:000001">
    <property type="entry name" value="Ryanodine receptor 2 (Cardiac)"/>
    <property type="match status" value="1"/>
</dbReference>
<feature type="transmembrane region" description="Helical" evidence="18">
    <location>
        <begin position="4591"/>
        <end position="4612"/>
    </location>
</feature>
<feature type="transmembrane region" description="Helical" evidence="18">
    <location>
        <begin position="4331"/>
        <end position="4351"/>
    </location>
</feature>
<evidence type="ECO:0000259" key="20">
    <source>
        <dbReference type="PROSITE" id="PS50222"/>
    </source>
</evidence>
<evidence type="ECO:0000256" key="15">
    <source>
        <dbReference type="ARBA" id="ARBA00023303"/>
    </source>
</evidence>
<dbReference type="FunFam" id="1.25.10.30:FF:000002">
    <property type="entry name" value="ryanodine receptor isoform X2"/>
    <property type="match status" value="1"/>
</dbReference>
<gene>
    <name evidence="22" type="primary">RYR3</name>
</gene>
<keyword evidence="3" id="KW-0109">Calcium transport</keyword>
<dbReference type="InterPro" id="IPR036300">
    <property type="entry name" value="MIR_dom_sf"/>
</dbReference>
<dbReference type="Pfam" id="PF08454">
    <property type="entry name" value="RIH_assoc"/>
    <property type="match status" value="1"/>
</dbReference>
<dbReference type="InterPro" id="IPR002048">
    <property type="entry name" value="EF_hand_dom"/>
</dbReference>
<evidence type="ECO:0000313" key="23">
    <source>
        <dbReference type="Proteomes" id="UP000002280"/>
    </source>
</evidence>
<evidence type="ECO:0000256" key="13">
    <source>
        <dbReference type="ARBA" id="ARBA00023170"/>
    </source>
</evidence>
<dbReference type="SMART" id="SM00449">
    <property type="entry name" value="SPRY"/>
    <property type="match status" value="3"/>
</dbReference>
<evidence type="ECO:0000256" key="14">
    <source>
        <dbReference type="ARBA" id="ARBA00023286"/>
    </source>
</evidence>
<dbReference type="Gene3D" id="1.10.238.10">
    <property type="entry name" value="EF-hand"/>
    <property type="match status" value="1"/>
</dbReference>
<evidence type="ECO:0000256" key="17">
    <source>
        <dbReference type="SAM" id="MobiDB-lite"/>
    </source>
</evidence>
<evidence type="ECO:0000256" key="7">
    <source>
        <dbReference type="ARBA" id="ARBA00022837"/>
    </source>
</evidence>
<dbReference type="Gene3D" id="1.25.10.30">
    <property type="entry name" value="IP3 receptor type 1 binding core, RIH domain"/>
    <property type="match status" value="1"/>
</dbReference>
<evidence type="ECO:0000259" key="19">
    <source>
        <dbReference type="PROSITE" id="PS50188"/>
    </source>
</evidence>
<dbReference type="InterPro" id="IPR009460">
    <property type="entry name" value="Ryanrecept_TM4-6"/>
</dbReference>
<dbReference type="InterPro" id="IPR001870">
    <property type="entry name" value="B30.2/SPRY"/>
</dbReference>
<keyword evidence="14" id="KW-1071">Ligand-gated ion channel</keyword>
<dbReference type="InterPro" id="IPR013662">
    <property type="entry name" value="RIH_assoc-dom"/>
</dbReference>
<keyword evidence="5 18" id="KW-0812">Transmembrane</keyword>
<keyword evidence="9" id="KW-0703">Sarcoplasmic reticulum</keyword>
<evidence type="ECO:0000256" key="4">
    <source>
        <dbReference type="ARBA" id="ARBA00022673"/>
    </source>
</evidence>
<dbReference type="InterPro" id="IPR035761">
    <property type="entry name" value="SPRY1_RyR"/>
</dbReference>
<proteinExistence type="predicted"/>
<dbReference type="Pfam" id="PF06459">
    <property type="entry name" value="RR_TM4-6"/>
    <property type="match status" value="1"/>
</dbReference>
<accession>A0A5F8GVB6</accession>
<dbReference type="CDD" id="cd12878">
    <property type="entry name" value="SPRY2_RyR"/>
    <property type="match status" value="1"/>
</dbReference>
<dbReference type="Pfam" id="PF00622">
    <property type="entry name" value="SPRY"/>
    <property type="match status" value="3"/>
</dbReference>
<dbReference type="GO" id="GO:0006874">
    <property type="term" value="P:intracellular calcium ion homeostasis"/>
    <property type="evidence" value="ECO:0007669"/>
    <property type="project" value="InterPro"/>
</dbReference>
<dbReference type="FunFam" id="2.60.120.920:FF:000003">
    <property type="entry name" value="ryanodine receptor isoform X2"/>
    <property type="match status" value="1"/>
</dbReference>
<dbReference type="PRINTS" id="PR00795">
    <property type="entry name" value="RYANODINER"/>
</dbReference>
<dbReference type="PANTHER" id="PTHR46399:SF9">
    <property type="entry name" value="RYANODINE RECEPTOR 3"/>
    <property type="match status" value="1"/>
</dbReference>
<feature type="compositionally biased region" description="Basic and acidic residues" evidence="17">
    <location>
        <begin position="4249"/>
        <end position="4279"/>
    </location>
</feature>
<dbReference type="PANTHER" id="PTHR46399">
    <property type="entry name" value="B30.2/SPRY DOMAIN-CONTAINING PROTEIN"/>
    <property type="match status" value="1"/>
</dbReference>
<keyword evidence="15" id="KW-0407">Ion channel</keyword>
<reference evidence="22" key="3">
    <citation type="submission" date="2025-09" db="UniProtKB">
        <authorList>
            <consortium name="Ensembl"/>
        </authorList>
    </citation>
    <scope>IDENTIFICATION</scope>
</reference>
<dbReference type="InterPro" id="IPR016093">
    <property type="entry name" value="MIR_motif"/>
</dbReference>
<keyword evidence="23" id="KW-1185">Reference proteome</keyword>
<feature type="domain" description="MIR" evidence="21">
    <location>
        <begin position="168"/>
        <end position="213"/>
    </location>
</feature>
<dbReference type="FunFam" id="2.60.120.920:FF:000019">
    <property type="entry name" value="Ryanodine receptor 1 (skeletal)"/>
    <property type="match status" value="1"/>
</dbReference>
<dbReference type="CDD" id="cd12877">
    <property type="entry name" value="SPRY1_RyR"/>
    <property type="match status" value="1"/>
</dbReference>
<feature type="transmembrane region" description="Helical" evidence="18">
    <location>
        <begin position="4399"/>
        <end position="4418"/>
    </location>
</feature>
<reference evidence="22" key="2">
    <citation type="submission" date="2025-08" db="UniProtKB">
        <authorList>
            <consortium name="Ensembl"/>
        </authorList>
    </citation>
    <scope>IDENTIFICATION</scope>
</reference>
<dbReference type="PROSITE" id="PS50188">
    <property type="entry name" value="B302_SPRY"/>
    <property type="match status" value="2"/>
</dbReference>
<evidence type="ECO:0000256" key="10">
    <source>
        <dbReference type="ARBA" id="ARBA00022989"/>
    </source>
</evidence>
<dbReference type="Gene3D" id="1.10.287.70">
    <property type="match status" value="1"/>
</dbReference>
<feature type="region of interest" description="Disordered" evidence="17">
    <location>
        <begin position="3470"/>
        <end position="3490"/>
    </location>
</feature>
<dbReference type="SUPFAM" id="SSF49899">
    <property type="entry name" value="Concanavalin A-like lectins/glucanases"/>
    <property type="match status" value="3"/>
</dbReference>
<dbReference type="FunFam" id="1.10.287.70:FF:000017">
    <property type="entry name" value="ryanodine receptor isoform X2"/>
    <property type="match status" value="1"/>
</dbReference>
<evidence type="ECO:0000259" key="21">
    <source>
        <dbReference type="PROSITE" id="PS50919"/>
    </source>
</evidence>
<dbReference type="GO" id="GO:0005509">
    <property type="term" value="F:calcium ion binding"/>
    <property type="evidence" value="ECO:0007669"/>
    <property type="project" value="InterPro"/>
</dbReference>
<dbReference type="Pfam" id="PF21119">
    <property type="entry name" value="RYDR_Jsol"/>
    <property type="match status" value="1"/>
</dbReference>
<dbReference type="Pfam" id="PF00520">
    <property type="entry name" value="Ion_trans"/>
    <property type="match status" value="1"/>
</dbReference>
<dbReference type="GO" id="GO:0033017">
    <property type="term" value="C:sarcoplasmic reticulum membrane"/>
    <property type="evidence" value="ECO:0007669"/>
    <property type="project" value="UniProtKB-SubCell"/>
</dbReference>
<dbReference type="InterPro" id="IPR003032">
    <property type="entry name" value="Ryanodine_rcpt"/>
</dbReference>
<evidence type="ECO:0000256" key="11">
    <source>
        <dbReference type="ARBA" id="ARBA00023065"/>
    </source>
</evidence>
<dbReference type="Gene3D" id="6.20.350.10">
    <property type="match status" value="1"/>
</dbReference>
<dbReference type="Proteomes" id="UP000002280">
    <property type="component" value="Chromosome 1"/>
</dbReference>
<keyword evidence="12 18" id="KW-0472">Membrane</keyword>
<organism evidence="22 23">
    <name type="scientific">Monodelphis domestica</name>
    <name type="common">Gray short-tailed opossum</name>
    <dbReference type="NCBI Taxonomy" id="13616"/>
    <lineage>
        <taxon>Eukaryota</taxon>
        <taxon>Metazoa</taxon>
        <taxon>Chordata</taxon>
        <taxon>Craniata</taxon>
        <taxon>Vertebrata</taxon>
        <taxon>Euteleostomi</taxon>
        <taxon>Mammalia</taxon>
        <taxon>Metatheria</taxon>
        <taxon>Didelphimorphia</taxon>
        <taxon>Didelphidae</taxon>
        <taxon>Monodelphis</taxon>
    </lineage>
</organism>
<reference evidence="22 23" key="1">
    <citation type="journal article" date="2007" name="Nature">
        <title>Genome of the marsupial Monodelphis domestica reveals innovation in non-coding sequences.</title>
        <authorList>
            <person name="Mikkelsen T.S."/>
            <person name="Wakefield M.J."/>
            <person name="Aken B."/>
            <person name="Amemiya C.T."/>
            <person name="Chang J.L."/>
            <person name="Duke S."/>
            <person name="Garber M."/>
            <person name="Gentles A.J."/>
            <person name="Goodstadt L."/>
            <person name="Heger A."/>
            <person name="Jurka J."/>
            <person name="Kamal M."/>
            <person name="Mauceli E."/>
            <person name="Searle S.M."/>
            <person name="Sharpe T."/>
            <person name="Baker M.L."/>
            <person name="Batzer M.A."/>
            <person name="Benos P.V."/>
            <person name="Belov K."/>
            <person name="Clamp M."/>
            <person name="Cook A."/>
            <person name="Cuff J."/>
            <person name="Das R."/>
            <person name="Davidow L."/>
            <person name="Deakin J.E."/>
            <person name="Fazzari M.J."/>
            <person name="Glass J.L."/>
            <person name="Grabherr M."/>
            <person name="Greally J.M."/>
            <person name="Gu W."/>
            <person name="Hore T.A."/>
            <person name="Huttley G.A."/>
            <person name="Kleber M."/>
            <person name="Jirtle R.L."/>
            <person name="Koina E."/>
            <person name="Lee J.T."/>
            <person name="Mahony S."/>
            <person name="Marra M.A."/>
            <person name="Miller R.D."/>
            <person name="Nicholls R.D."/>
            <person name="Oda M."/>
            <person name="Papenfuss A.T."/>
            <person name="Parra Z.E."/>
            <person name="Pollock D.D."/>
            <person name="Ray D.A."/>
            <person name="Schein J.E."/>
            <person name="Speed T.P."/>
            <person name="Thompson K."/>
            <person name="VandeBerg J.L."/>
            <person name="Wade C.M."/>
            <person name="Walker J.A."/>
            <person name="Waters P.D."/>
            <person name="Webber C."/>
            <person name="Weidman J.R."/>
            <person name="Xie X."/>
            <person name="Zody M.C."/>
            <person name="Baldwin J."/>
            <person name="Abdouelleil A."/>
            <person name="Abdulkadir J."/>
            <person name="Abebe A."/>
            <person name="Abera B."/>
            <person name="Abreu J."/>
            <person name="Acer S.C."/>
            <person name="Aftuck L."/>
            <person name="Alexander A."/>
            <person name="An P."/>
            <person name="Anderson E."/>
            <person name="Anderson S."/>
            <person name="Arachi H."/>
            <person name="Azer M."/>
            <person name="Bachantsang P."/>
            <person name="Barry A."/>
            <person name="Bayul T."/>
            <person name="Berlin A."/>
            <person name="Bessette D."/>
            <person name="Bloom T."/>
            <person name="Bloom T."/>
            <person name="Boguslavskiy L."/>
            <person name="Bonnet C."/>
            <person name="Boukhgalter B."/>
            <person name="Bourzgui I."/>
            <person name="Brown A."/>
            <person name="Cahill P."/>
            <person name="Channer S."/>
            <person name="Cheshatsang Y."/>
            <person name="Chuda L."/>
            <person name="Citroen M."/>
            <person name="Collymore A."/>
            <person name="Cooke P."/>
            <person name="Costello M."/>
            <person name="D'Aco K."/>
            <person name="Daza R."/>
            <person name="De Haan G."/>
            <person name="DeGray S."/>
            <person name="DeMaso C."/>
            <person name="Dhargay N."/>
            <person name="Dooley K."/>
            <person name="Dooley E."/>
            <person name="Doricent M."/>
            <person name="Dorje P."/>
            <person name="Dorjee K."/>
            <person name="Dupes A."/>
            <person name="Elong R."/>
            <person name="Falk J."/>
            <person name="Farina A."/>
            <person name="Faro S."/>
            <person name="Ferguson D."/>
            <person name="Fisher S."/>
            <person name="Foley C.D."/>
            <person name="Franke A."/>
            <person name="Friedrich D."/>
            <person name="Gadbois L."/>
            <person name="Gearin G."/>
            <person name="Gearin C.R."/>
            <person name="Giannoukos G."/>
            <person name="Goode T."/>
            <person name="Graham J."/>
            <person name="Grandbois E."/>
            <person name="Grewal S."/>
            <person name="Gyaltsen K."/>
            <person name="Hafez N."/>
            <person name="Hagos B."/>
            <person name="Hall J."/>
            <person name="Henson C."/>
            <person name="Hollinger A."/>
            <person name="Honan T."/>
            <person name="Huard M.D."/>
            <person name="Hughes L."/>
            <person name="Hurhula B."/>
            <person name="Husby M.E."/>
            <person name="Kamat A."/>
            <person name="Kanga B."/>
            <person name="Kashin S."/>
            <person name="Khazanovich D."/>
            <person name="Kisner P."/>
            <person name="Lance K."/>
            <person name="Lara M."/>
            <person name="Lee W."/>
            <person name="Lennon N."/>
            <person name="Letendre F."/>
            <person name="LeVine R."/>
            <person name="Lipovsky A."/>
            <person name="Liu X."/>
            <person name="Liu J."/>
            <person name="Liu S."/>
            <person name="Lokyitsang T."/>
            <person name="Lokyitsang Y."/>
            <person name="Lubonja R."/>
            <person name="Lui A."/>
            <person name="MacDonald P."/>
            <person name="Magnisalis V."/>
            <person name="Maru K."/>
            <person name="Matthews C."/>
            <person name="McCusker W."/>
            <person name="McDonough S."/>
            <person name="Mehta T."/>
            <person name="Meldrim J."/>
            <person name="Meneus L."/>
            <person name="Mihai O."/>
            <person name="Mihalev A."/>
            <person name="Mihova T."/>
            <person name="Mittelman R."/>
            <person name="Mlenga V."/>
            <person name="Montmayeur A."/>
            <person name="Mulrain L."/>
            <person name="Navidi A."/>
            <person name="Naylor J."/>
            <person name="Negash T."/>
            <person name="Nguyen T."/>
            <person name="Nguyen N."/>
            <person name="Nicol R."/>
            <person name="Norbu C."/>
            <person name="Norbu N."/>
            <person name="Novod N."/>
            <person name="O'Neill B."/>
            <person name="Osman S."/>
            <person name="Markiewicz E."/>
            <person name="Oyono O.L."/>
            <person name="Patti C."/>
            <person name="Phunkhang P."/>
            <person name="Pierre F."/>
            <person name="Priest M."/>
            <person name="Raghuraman S."/>
            <person name="Rege F."/>
            <person name="Reyes R."/>
            <person name="Rise C."/>
            <person name="Rogov P."/>
            <person name="Ross K."/>
            <person name="Ryan E."/>
            <person name="Settipalli S."/>
            <person name="Shea T."/>
            <person name="Sherpa N."/>
            <person name="Shi L."/>
            <person name="Shih D."/>
            <person name="Sparrow T."/>
            <person name="Spaulding J."/>
            <person name="Stalker J."/>
            <person name="Stange-Thomann N."/>
            <person name="Stavropoulos S."/>
            <person name="Stone C."/>
            <person name="Strader C."/>
            <person name="Tesfaye S."/>
            <person name="Thomson T."/>
            <person name="Thoulutsang Y."/>
            <person name="Thoulutsang D."/>
            <person name="Topham K."/>
            <person name="Topping I."/>
            <person name="Tsamla T."/>
            <person name="Vassiliev H."/>
            <person name="Vo A."/>
            <person name="Wangchuk T."/>
            <person name="Wangdi T."/>
            <person name="Weiand M."/>
            <person name="Wilkinson J."/>
            <person name="Wilson A."/>
            <person name="Yadav S."/>
            <person name="Young G."/>
            <person name="Yu Q."/>
            <person name="Zembek L."/>
            <person name="Zhong D."/>
            <person name="Zimmer A."/>
            <person name="Zwirko Z."/>
            <person name="Jaffe D.B."/>
            <person name="Alvarez P."/>
            <person name="Brockman W."/>
            <person name="Butler J."/>
            <person name="Chin C."/>
            <person name="Gnerre S."/>
            <person name="MacCallum I."/>
            <person name="Graves J.A."/>
            <person name="Ponting C.P."/>
            <person name="Breen M."/>
            <person name="Samollow P.B."/>
            <person name="Lander E.S."/>
            <person name="Lindblad-Toh K."/>
        </authorList>
    </citation>
    <scope>NUCLEOTIDE SEQUENCE [LARGE SCALE GENOMIC DNA]</scope>
</reference>
<dbReference type="FunFam" id="2.80.10.50:FF:000006">
    <property type="entry name" value="Ryanodine receptor 2 (Cardiac)"/>
    <property type="match status" value="1"/>
</dbReference>
<dbReference type="FunFam" id="1.10.238.10:FF:000040">
    <property type="entry name" value="Ryanodine receptor 2"/>
    <property type="match status" value="1"/>
</dbReference>
<dbReference type="PROSITE" id="PS50919">
    <property type="entry name" value="MIR"/>
    <property type="match status" value="3"/>
</dbReference>
<dbReference type="InterPro" id="IPR015925">
    <property type="entry name" value="Ryanodine_IP3_receptor"/>
</dbReference>
<feature type="domain" description="B30.2/SPRY" evidence="19">
    <location>
        <begin position="1223"/>
        <end position="1433"/>
    </location>
</feature>
<keyword evidence="7" id="KW-0106">Calcium</keyword>
<dbReference type="InterPro" id="IPR005821">
    <property type="entry name" value="Ion_trans_dom"/>
</dbReference>
<dbReference type="GO" id="GO:0005516">
    <property type="term" value="F:calmodulin binding"/>
    <property type="evidence" value="ECO:0007669"/>
    <property type="project" value="UniProtKB-KW"/>
</dbReference>
<dbReference type="FunFam" id="2.60.120.920:FF:000002">
    <property type="entry name" value="ryanodine receptor isoform X2"/>
    <property type="match status" value="1"/>
</dbReference>
<dbReference type="InterPro" id="IPR035762">
    <property type="entry name" value="SPRY3_RyR"/>
</dbReference>
<evidence type="ECO:0000256" key="1">
    <source>
        <dbReference type="ARBA" id="ARBA00004326"/>
    </source>
</evidence>
<feature type="transmembrane region" description="Helical" evidence="18">
    <location>
        <begin position="4103"/>
        <end position="4127"/>
    </location>
</feature>
<dbReference type="Bgee" id="ENSMODG00000001626">
    <property type="expression patterns" value="Expressed in skeletal muscle tissue and 7 other cell types or tissues"/>
</dbReference>
<feature type="domain" description="B30.2/SPRY" evidence="19">
    <location>
        <begin position="591"/>
        <end position="802"/>
    </location>
</feature>
<keyword evidence="11" id="KW-0406">Ion transport</keyword>
<dbReference type="InterPro" id="IPR003877">
    <property type="entry name" value="SPRY_dom"/>
</dbReference>
<dbReference type="InterPro" id="IPR011992">
    <property type="entry name" value="EF-hand-dom_pair"/>
</dbReference>
<dbReference type="FunFam" id="2.80.10.50:FF:000009">
    <property type="entry name" value="Ryanodine receptor 1 (skeletal)"/>
    <property type="match status" value="1"/>
</dbReference>
<dbReference type="Gene3D" id="1.10.490.160">
    <property type="match status" value="2"/>
</dbReference>
<dbReference type="InterPro" id="IPR013333">
    <property type="entry name" value="Ryan_recept"/>
</dbReference>